<name>A0A3E0HB97_9PSEU</name>
<organism evidence="1 2">
    <name type="scientific">Kutzneria buriramensis</name>
    <dbReference type="NCBI Taxonomy" id="1045776"/>
    <lineage>
        <taxon>Bacteria</taxon>
        <taxon>Bacillati</taxon>
        <taxon>Actinomycetota</taxon>
        <taxon>Actinomycetes</taxon>
        <taxon>Pseudonocardiales</taxon>
        <taxon>Pseudonocardiaceae</taxon>
        <taxon>Kutzneria</taxon>
    </lineage>
</organism>
<sequence length="212" mass="22540">MLSRLGTAAHRVTTDVDTVNRRADGERGQLEVLLASGATAVDGAGAMITTASGEVRIDVLEISERELTDLSENPNDRLYALAHDWALRTATPLRIRAAAGGTAFEHSVKVAEPGPLVATKLQALPNRSKTKEATDILDIIRLALDPQTGPAVRTQFAVSGEQLRHDAALHSQGWFADNAGRTLRLVRTTPAGADTPLDTVALIGELLLAALR</sequence>
<dbReference type="AlphaFoldDB" id="A0A3E0HB97"/>
<dbReference type="Proteomes" id="UP000256269">
    <property type="component" value="Unassembled WGS sequence"/>
</dbReference>
<proteinExistence type="predicted"/>
<evidence type="ECO:0000313" key="1">
    <source>
        <dbReference type="EMBL" id="REH41313.1"/>
    </source>
</evidence>
<dbReference type="EMBL" id="QUNO01000012">
    <property type="protein sequence ID" value="REH41313.1"/>
    <property type="molecule type" value="Genomic_DNA"/>
</dbReference>
<gene>
    <name evidence="1" type="ORF">BCF44_112397</name>
</gene>
<keyword evidence="2" id="KW-1185">Reference proteome</keyword>
<evidence type="ECO:0000313" key="2">
    <source>
        <dbReference type="Proteomes" id="UP000256269"/>
    </source>
</evidence>
<comment type="caution">
    <text evidence="1">The sequence shown here is derived from an EMBL/GenBank/DDBJ whole genome shotgun (WGS) entry which is preliminary data.</text>
</comment>
<reference evidence="1 2" key="1">
    <citation type="submission" date="2018-08" db="EMBL/GenBank/DDBJ databases">
        <title>Genomic Encyclopedia of Archaeal and Bacterial Type Strains, Phase II (KMG-II): from individual species to whole genera.</title>
        <authorList>
            <person name="Goeker M."/>
        </authorList>
    </citation>
    <scope>NUCLEOTIDE SEQUENCE [LARGE SCALE GENOMIC DNA]</scope>
    <source>
        <strain evidence="1 2">DSM 45791</strain>
    </source>
</reference>
<accession>A0A3E0HB97</accession>
<protein>
    <submittedName>
        <fullName evidence="1">Uncharacterized protein</fullName>
    </submittedName>
</protein>